<proteinExistence type="predicted"/>
<keyword evidence="3" id="KW-0325">Glycoprotein</keyword>
<reference evidence="5" key="1">
    <citation type="submission" date="2021-01" db="EMBL/GenBank/DDBJ databases">
        <title>Description of Breznakiella homolactica.</title>
        <authorList>
            <person name="Song Y."/>
            <person name="Brune A."/>
        </authorList>
    </citation>
    <scope>NUCLEOTIDE SEQUENCE</scope>
    <source>
        <strain evidence="5">RmG30</strain>
    </source>
</reference>
<dbReference type="Gene3D" id="2.120.10.30">
    <property type="entry name" value="TolB, C-terminal domain"/>
    <property type="match status" value="1"/>
</dbReference>
<gene>
    <name evidence="5" type="ORF">JFL75_01260</name>
</gene>
<dbReference type="RefSeq" id="WP_215626879.1">
    <property type="nucleotide sequence ID" value="NZ_CP067089.2"/>
</dbReference>
<evidence type="ECO:0000256" key="1">
    <source>
        <dbReference type="ARBA" id="ARBA00022729"/>
    </source>
</evidence>
<evidence type="ECO:0000256" key="4">
    <source>
        <dbReference type="PROSITE-ProRule" id="PRU00504"/>
    </source>
</evidence>
<protein>
    <recommendedName>
        <fullName evidence="7">NHL repeat-containing protein</fullName>
    </recommendedName>
</protein>
<dbReference type="KEGG" id="bhc:JFL75_01260"/>
<evidence type="ECO:0008006" key="7">
    <source>
        <dbReference type="Google" id="ProtNLM"/>
    </source>
</evidence>
<dbReference type="InterPro" id="IPR011042">
    <property type="entry name" value="6-blade_b-propeller_TolB-like"/>
</dbReference>
<dbReference type="AlphaFoldDB" id="A0A7T8BAP0"/>
<keyword evidence="1" id="KW-0732">Signal</keyword>
<keyword evidence="6" id="KW-1185">Reference proteome</keyword>
<sequence length="337" mass="37088">MKRIQGNDRTKSAEQFYRNNGFSYQLEPDFAKVPAHLAAAGFPTGCCDETGTIYAVCRDIDHPVVVLDSDGNYLRDFGKGLFKTIHDIKITPAGTLLCVDDGLHGARELSMTGELIRDIGNLGKPSDTGYDPNIWQKLRAAGRLVTYDQYSNPNLEFLEKVRTIKRTAPPFNKPTGVAFNSKGEMYFSDGYGNAAVHKFSKDGQLLKTWGEPGEGPGKFLVVHSIWIDVLDRVWVADREGSAVHVFSGDGELLGYAAECFYQPSSLWGDSQYIYAGERGGGLTIFDMDLNIAAQLGFPFSSLRFHGLCGNGQGVLYGFTLHSFPGYPILRLTSRNNA</sequence>
<dbReference type="EMBL" id="CP067089">
    <property type="protein sequence ID" value="QQO09576.1"/>
    <property type="molecule type" value="Genomic_DNA"/>
</dbReference>
<organism evidence="5 6">
    <name type="scientific">Breznakiella homolactica</name>
    <dbReference type="NCBI Taxonomy" id="2798577"/>
    <lineage>
        <taxon>Bacteria</taxon>
        <taxon>Pseudomonadati</taxon>
        <taxon>Spirochaetota</taxon>
        <taxon>Spirochaetia</taxon>
        <taxon>Spirochaetales</taxon>
        <taxon>Breznakiellaceae</taxon>
        <taxon>Breznakiella</taxon>
    </lineage>
</organism>
<keyword evidence="2" id="KW-0677">Repeat</keyword>
<evidence type="ECO:0000256" key="3">
    <source>
        <dbReference type="ARBA" id="ARBA00023180"/>
    </source>
</evidence>
<dbReference type="SUPFAM" id="SSF63829">
    <property type="entry name" value="Calcium-dependent phosphotriesterase"/>
    <property type="match status" value="1"/>
</dbReference>
<dbReference type="Proteomes" id="UP000595917">
    <property type="component" value="Chromosome"/>
</dbReference>
<name>A0A7T8BAP0_9SPIR</name>
<dbReference type="PROSITE" id="PS51125">
    <property type="entry name" value="NHL"/>
    <property type="match status" value="1"/>
</dbReference>
<feature type="repeat" description="NHL" evidence="4">
    <location>
        <begin position="158"/>
        <end position="202"/>
    </location>
</feature>
<evidence type="ECO:0000256" key="2">
    <source>
        <dbReference type="ARBA" id="ARBA00022737"/>
    </source>
</evidence>
<dbReference type="PANTHER" id="PTHR10680">
    <property type="entry name" value="PEPTIDYL-GLYCINE ALPHA-AMIDATING MONOOXYGENASE"/>
    <property type="match status" value="1"/>
</dbReference>
<accession>A0A7T8BAP0</accession>
<evidence type="ECO:0000313" key="6">
    <source>
        <dbReference type="Proteomes" id="UP000595917"/>
    </source>
</evidence>
<evidence type="ECO:0000313" key="5">
    <source>
        <dbReference type="EMBL" id="QQO09576.1"/>
    </source>
</evidence>
<dbReference type="InterPro" id="IPR001258">
    <property type="entry name" value="NHL_repeat"/>
</dbReference>
<dbReference type="PANTHER" id="PTHR10680:SF38">
    <property type="entry name" value="BLL1368 PROTEIN"/>
    <property type="match status" value="1"/>
</dbReference>